<evidence type="ECO:0000259" key="3">
    <source>
        <dbReference type="Pfam" id="PF04909"/>
    </source>
</evidence>
<dbReference type="Gene3D" id="3.20.20.140">
    <property type="entry name" value="Metal-dependent hydrolases"/>
    <property type="match status" value="1"/>
</dbReference>
<reference evidence="4" key="1">
    <citation type="submission" date="2021-04" db="EMBL/GenBank/DDBJ databases">
        <authorList>
            <person name="Hartkoorn R.C."/>
            <person name="Beaudoing E."/>
            <person name="Hot D."/>
        </authorList>
    </citation>
    <scope>NUCLEOTIDE SEQUENCE</scope>
    <source>
        <strain evidence="4">NRRL B-16292</strain>
    </source>
</reference>
<evidence type="ECO:0000313" key="5">
    <source>
        <dbReference type="Proteomes" id="UP001059617"/>
    </source>
</evidence>
<organism evidence="4 5">
    <name type="scientific">Dactylosporangium fulvum</name>
    <dbReference type="NCBI Taxonomy" id="53359"/>
    <lineage>
        <taxon>Bacteria</taxon>
        <taxon>Bacillati</taxon>
        <taxon>Actinomycetota</taxon>
        <taxon>Actinomycetes</taxon>
        <taxon>Micromonosporales</taxon>
        <taxon>Micromonosporaceae</taxon>
        <taxon>Dactylosporangium</taxon>
    </lineage>
</organism>
<evidence type="ECO:0000256" key="1">
    <source>
        <dbReference type="ARBA" id="ARBA00023239"/>
    </source>
</evidence>
<dbReference type="SUPFAM" id="SSF51556">
    <property type="entry name" value="Metallo-dependent hydrolases"/>
    <property type="match status" value="1"/>
</dbReference>
<feature type="domain" description="Amidohydrolase-related" evidence="3">
    <location>
        <begin position="3"/>
        <end position="326"/>
    </location>
</feature>
<name>A0ABY5VTD8_9ACTN</name>
<proteinExistence type="predicted"/>
<dbReference type="InterPro" id="IPR032465">
    <property type="entry name" value="ACMSD"/>
</dbReference>
<dbReference type="Proteomes" id="UP001059617">
    <property type="component" value="Chromosome"/>
</dbReference>
<keyword evidence="1" id="KW-0456">Lyase</keyword>
<gene>
    <name evidence="4" type="ORF">Dfulv_33650</name>
</gene>
<evidence type="ECO:0000256" key="2">
    <source>
        <dbReference type="SAM" id="MobiDB-lite"/>
    </source>
</evidence>
<dbReference type="InterPro" id="IPR032466">
    <property type="entry name" value="Metal_Hydrolase"/>
</dbReference>
<keyword evidence="5" id="KW-1185">Reference proteome</keyword>
<dbReference type="RefSeq" id="WP_259857842.1">
    <property type="nucleotide sequence ID" value="NZ_BAAAST010000016.1"/>
</dbReference>
<reference evidence="4" key="2">
    <citation type="submission" date="2022-09" db="EMBL/GenBank/DDBJ databases">
        <title>Biosynthetic gene clusters of Dactylosporangioum fulvum.</title>
        <authorList>
            <person name="Caradec T."/>
        </authorList>
    </citation>
    <scope>NUCLEOTIDE SEQUENCE</scope>
    <source>
        <strain evidence="4">NRRL B-16292</strain>
    </source>
</reference>
<dbReference type="Pfam" id="PF04909">
    <property type="entry name" value="Amidohydro_2"/>
    <property type="match status" value="1"/>
</dbReference>
<dbReference type="InterPro" id="IPR006680">
    <property type="entry name" value="Amidohydro-rel"/>
</dbReference>
<accession>A0ABY5VTD8</accession>
<dbReference type="PANTHER" id="PTHR21240:SF28">
    <property type="entry name" value="ISO-OROTATE DECARBOXYLASE (EUROFUNG)"/>
    <property type="match status" value="1"/>
</dbReference>
<dbReference type="PANTHER" id="PTHR21240">
    <property type="entry name" value="2-AMINO-3-CARBOXYLMUCONATE-6-SEMIALDEHYDE DECARBOXYLASE"/>
    <property type="match status" value="1"/>
</dbReference>
<feature type="region of interest" description="Disordered" evidence="2">
    <location>
        <begin position="22"/>
        <end position="41"/>
    </location>
</feature>
<sequence>MIVDVHGHFTQVPVQLDAYRGRQIGQLSRPPRGKGDPGISDDSLREHLQPHVRENQERGIDKIIFGPRAGLMGHEFGPEWISRHWTEVNNDLIARACAMYPDMLIPAFQLPQSPGVEPAASIPELERCAAMGFVSLQLNPDPSGGIAPLSPSLSDRSWYPLYEKMCEYDLVGLIHAANTRNPHLHMNGAHYVNTDVAAVVELTTSRVFQDFPQLKLVIPHGGGGIPFHWNRMRAIHVGARLAPFEEAVRNIYFDLSTYDAESIELTIKKMGVDNVMYASEMWGSAQFIDPETGRKFDDTVGMVTGIDWLSDDDRYKIFEGNARKLYTRAKL</sequence>
<dbReference type="EMBL" id="CP073720">
    <property type="protein sequence ID" value="UWP80084.1"/>
    <property type="molecule type" value="Genomic_DNA"/>
</dbReference>
<protein>
    <submittedName>
        <fullName evidence="4">Amidohydrolase</fullName>
    </submittedName>
</protein>
<evidence type="ECO:0000313" key="4">
    <source>
        <dbReference type="EMBL" id="UWP80084.1"/>
    </source>
</evidence>